<keyword evidence="5" id="KW-1185">Reference proteome</keyword>
<evidence type="ECO:0000259" key="3">
    <source>
        <dbReference type="Pfam" id="PF13193"/>
    </source>
</evidence>
<comment type="caution">
    <text evidence="4">The sequence shown here is derived from an EMBL/GenBank/DDBJ whole genome shotgun (WGS) entry which is preliminary data.</text>
</comment>
<dbReference type="Gene3D" id="3.30.300.30">
    <property type="match status" value="1"/>
</dbReference>
<organism evidence="4 5">
    <name type="scientific">Candidatus Acidianus copahuensis</name>
    <dbReference type="NCBI Taxonomy" id="1160895"/>
    <lineage>
        <taxon>Archaea</taxon>
        <taxon>Thermoproteota</taxon>
        <taxon>Thermoprotei</taxon>
        <taxon>Sulfolobales</taxon>
        <taxon>Sulfolobaceae</taxon>
        <taxon>Acidianus</taxon>
    </lineage>
</organism>
<dbReference type="EMBL" id="JFZT01000013">
    <property type="protein sequence ID" value="EZQ11618.1"/>
    <property type="molecule type" value="Genomic_DNA"/>
</dbReference>
<dbReference type="PROSITE" id="PS00455">
    <property type="entry name" value="AMP_BINDING"/>
    <property type="match status" value="1"/>
</dbReference>
<dbReference type="STRING" id="1160895.CM19_00670"/>
<protein>
    <submittedName>
        <fullName evidence="4">4-hydroxybenzoate--CoA ligase</fullName>
    </submittedName>
</protein>
<evidence type="ECO:0000313" key="5">
    <source>
        <dbReference type="Proteomes" id="UP000024332"/>
    </source>
</evidence>
<dbReference type="InterPro" id="IPR025110">
    <property type="entry name" value="AMP-bd_C"/>
</dbReference>
<reference evidence="4 5" key="1">
    <citation type="submission" date="2014-03" db="EMBL/GenBank/DDBJ databases">
        <title>Draft genome sequence of the novel thermoacidophilic archaea Acidianus copahuensis ALE1 strain, isolated from Copahue volcanic area in Neuquen Argentina.</title>
        <authorList>
            <person name="Urbieta M.S."/>
            <person name="Rascovan N."/>
            <person name="Castro C."/>
            <person name="Revale S."/>
            <person name="Giaveno M.A."/>
            <person name="Vazquez M.P."/>
            <person name="Donati E.R."/>
        </authorList>
    </citation>
    <scope>NUCLEOTIDE SEQUENCE [LARGE SCALE GENOMIC DNA]</scope>
    <source>
        <strain evidence="4 5">ALE1</strain>
    </source>
</reference>
<dbReference type="InterPro" id="IPR042099">
    <property type="entry name" value="ANL_N_sf"/>
</dbReference>
<dbReference type="SUPFAM" id="SSF56801">
    <property type="entry name" value="Acetyl-CoA synthetase-like"/>
    <property type="match status" value="1"/>
</dbReference>
<dbReference type="Pfam" id="PF13193">
    <property type="entry name" value="AMP-binding_C"/>
    <property type="match status" value="1"/>
</dbReference>
<dbReference type="InterPro" id="IPR020845">
    <property type="entry name" value="AMP-binding_CS"/>
</dbReference>
<name>A0A031LWX4_9CREN</name>
<evidence type="ECO:0000259" key="2">
    <source>
        <dbReference type="Pfam" id="PF00501"/>
    </source>
</evidence>
<gene>
    <name evidence="4" type="ORF">CM19_00670</name>
</gene>
<dbReference type="InterPro" id="IPR000873">
    <property type="entry name" value="AMP-dep_synth/lig_dom"/>
</dbReference>
<dbReference type="Pfam" id="PF00501">
    <property type="entry name" value="AMP-binding"/>
    <property type="match status" value="1"/>
</dbReference>
<dbReference type="AlphaFoldDB" id="A0A031LWX4"/>
<dbReference type="RefSeq" id="WP_048098512.1">
    <property type="nucleotide sequence ID" value="NZ_JFZT01000013.1"/>
</dbReference>
<accession>A0A031LWX4</accession>
<evidence type="ECO:0000313" key="4">
    <source>
        <dbReference type="EMBL" id="EZQ11618.1"/>
    </source>
</evidence>
<dbReference type="GO" id="GO:0005524">
    <property type="term" value="F:ATP binding"/>
    <property type="evidence" value="ECO:0007669"/>
    <property type="project" value="InterPro"/>
</dbReference>
<feature type="domain" description="AMP-binding enzyme C-terminal" evidence="3">
    <location>
        <begin position="421"/>
        <end position="499"/>
    </location>
</feature>
<proteinExistence type="predicted"/>
<dbReference type="OrthoDB" id="193284at2157"/>
<dbReference type="InterPro" id="IPR045851">
    <property type="entry name" value="AMP-bd_C_sf"/>
</dbReference>
<dbReference type="GO" id="GO:0044550">
    <property type="term" value="P:secondary metabolite biosynthetic process"/>
    <property type="evidence" value="ECO:0007669"/>
    <property type="project" value="TreeGrafter"/>
</dbReference>
<dbReference type="Proteomes" id="UP000024332">
    <property type="component" value="Unassembled WGS sequence"/>
</dbReference>
<feature type="domain" description="AMP-dependent synthetase/ligase" evidence="2">
    <location>
        <begin position="22"/>
        <end position="371"/>
    </location>
</feature>
<dbReference type="GO" id="GO:0016878">
    <property type="term" value="F:acid-thiol ligase activity"/>
    <property type="evidence" value="ECO:0007669"/>
    <property type="project" value="TreeGrafter"/>
</dbReference>
<keyword evidence="1 4" id="KW-0436">Ligase</keyword>
<dbReference type="NCBIfam" id="TIGR02262">
    <property type="entry name" value="benz_CoA_lig"/>
    <property type="match status" value="1"/>
</dbReference>
<dbReference type="InterPro" id="IPR011957">
    <property type="entry name" value="Benz_CoA_lig"/>
</dbReference>
<evidence type="ECO:0000256" key="1">
    <source>
        <dbReference type="ARBA" id="ARBA00022598"/>
    </source>
</evidence>
<dbReference type="GO" id="GO:0016405">
    <property type="term" value="F:CoA-ligase activity"/>
    <property type="evidence" value="ECO:0007669"/>
    <property type="project" value="InterPro"/>
</dbReference>
<dbReference type="Gene3D" id="3.40.50.12780">
    <property type="entry name" value="N-terminal domain of ligase-like"/>
    <property type="match status" value="1"/>
</dbReference>
<dbReference type="PANTHER" id="PTHR43352:SF1">
    <property type="entry name" value="ANTHRANILATE--COA LIGASE"/>
    <property type="match status" value="1"/>
</dbReference>
<sequence length="518" mass="59076">MTQSLNSINVAEEIFKPWISEHRPAVYYKDEVWSYQRLYEEINKVGNALLKLGIGRGQRIIMISYDTTYFFSVFYGAMKIGAVPIPLNTYLRESEYSFYIEDSGAALVVVEPDIWEKIRRCIPDNVKVMALPGETEDRRVVRYHDIVDEQSKDLKPAKTFADEIAFILYTSGTTGYPRGAVHLHKDMLVCNVNYARNVLKVSEKDKFYSASKQFFAYGLGASYFAFANGGSVVVTPEKVNAELILKTIDKYRPTIFFGVPTIFNMILNYTEWQKYRLDSLKFCVSAGEPLPPSIYIKWKERYNIEILDGLGSTEALHIYISNYPNESMPGVSGKVVPGYEVRIVDSEGKPVKQGEIGEILLKGDSVSPYYWNRYYETKKKMLGEWFRAGDLGYVDDKGYYHYAGRADDTMKVSGLWVSPIEVESALIKHPAVYEAAVVGVPDEVGLTKVVGFVVLKSGFKPSEELAKELLEFVKRELPSYKCPKEIRFIDEIAKTATGKLQRFKLRLMLQQEMNKDKK</sequence>
<dbReference type="PANTHER" id="PTHR43352">
    <property type="entry name" value="ACETYL-COA SYNTHETASE"/>
    <property type="match status" value="1"/>
</dbReference>